<evidence type="ECO:0000313" key="5">
    <source>
        <dbReference type="EMBL" id="CAD8890861.1"/>
    </source>
</evidence>
<evidence type="ECO:0000256" key="2">
    <source>
        <dbReference type="ARBA" id="ARBA00023125"/>
    </source>
</evidence>
<reference evidence="5" key="1">
    <citation type="submission" date="2021-01" db="EMBL/GenBank/DDBJ databases">
        <authorList>
            <person name="Corre E."/>
            <person name="Pelletier E."/>
            <person name="Niang G."/>
            <person name="Scheremetjew M."/>
            <person name="Finn R."/>
            <person name="Kale V."/>
            <person name="Holt S."/>
            <person name="Cochrane G."/>
            <person name="Meng A."/>
            <person name="Brown T."/>
            <person name="Cohen L."/>
        </authorList>
    </citation>
    <scope>NUCLEOTIDE SEQUENCE</scope>
    <source>
        <strain evidence="5">308</strain>
    </source>
</reference>
<dbReference type="AlphaFoldDB" id="A0A7S1FVH5"/>
<name>A0A7S1FVH5_9STRA</name>
<keyword evidence="3" id="KW-0539">Nucleus</keyword>
<dbReference type="InterPro" id="IPR036388">
    <property type="entry name" value="WH-like_DNA-bd_sf"/>
</dbReference>
<evidence type="ECO:0000256" key="1">
    <source>
        <dbReference type="ARBA" id="ARBA00004123"/>
    </source>
</evidence>
<accession>A0A7S1FVH5</accession>
<comment type="subcellular location">
    <subcellularLocation>
        <location evidence="1">Nucleus</location>
    </subcellularLocation>
</comment>
<dbReference type="SUPFAM" id="SSF46785">
    <property type="entry name" value="Winged helix' DNA-binding domain"/>
    <property type="match status" value="1"/>
</dbReference>
<dbReference type="InterPro" id="IPR000232">
    <property type="entry name" value="HSF_DNA-bd"/>
</dbReference>
<dbReference type="GO" id="GO:0003700">
    <property type="term" value="F:DNA-binding transcription factor activity"/>
    <property type="evidence" value="ECO:0007669"/>
    <property type="project" value="InterPro"/>
</dbReference>
<dbReference type="InterPro" id="IPR036390">
    <property type="entry name" value="WH_DNA-bd_sf"/>
</dbReference>
<dbReference type="Pfam" id="PF00447">
    <property type="entry name" value="HSF_DNA-bind"/>
    <property type="match status" value="1"/>
</dbReference>
<dbReference type="GO" id="GO:0005634">
    <property type="term" value="C:nucleus"/>
    <property type="evidence" value="ECO:0007669"/>
    <property type="project" value="UniProtKB-SubCell"/>
</dbReference>
<gene>
    <name evidence="5" type="ORF">CHYS00102_LOCUS18067</name>
</gene>
<feature type="domain" description="HSF-type DNA-binding" evidence="4">
    <location>
        <begin position="106"/>
        <end position="174"/>
    </location>
</feature>
<proteinExistence type="predicted"/>
<dbReference type="EMBL" id="HBFR01025190">
    <property type="protein sequence ID" value="CAD8890861.1"/>
    <property type="molecule type" value="Transcribed_RNA"/>
</dbReference>
<protein>
    <recommendedName>
        <fullName evidence="4">HSF-type DNA-binding domain-containing protein</fullName>
    </recommendedName>
</protein>
<evidence type="ECO:0000256" key="3">
    <source>
        <dbReference type="ARBA" id="ARBA00023242"/>
    </source>
</evidence>
<dbReference type="Gene3D" id="1.10.10.10">
    <property type="entry name" value="Winged helix-like DNA-binding domain superfamily/Winged helix DNA-binding domain"/>
    <property type="match status" value="1"/>
</dbReference>
<organism evidence="5">
    <name type="scientific">Corethron hystrix</name>
    <dbReference type="NCBI Taxonomy" id="216773"/>
    <lineage>
        <taxon>Eukaryota</taxon>
        <taxon>Sar</taxon>
        <taxon>Stramenopiles</taxon>
        <taxon>Ochrophyta</taxon>
        <taxon>Bacillariophyta</taxon>
        <taxon>Coscinodiscophyceae</taxon>
        <taxon>Corethrophycidae</taxon>
        <taxon>Corethrales</taxon>
        <taxon>Corethraceae</taxon>
        <taxon>Corethron</taxon>
    </lineage>
</organism>
<evidence type="ECO:0000259" key="4">
    <source>
        <dbReference type="Pfam" id="PF00447"/>
    </source>
</evidence>
<keyword evidence="2" id="KW-0238">DNA-binding</keyword>
<dbReference type="GO" id="GO:0043565">
    <property type="term" value="F:sequence-specific DNA binding"/>
    <property type="evidence" value="ECO:0007669"/>
    <property type="project" value="InterPro"/>
</dbReference>
<sequence length="223" mass="25763">MTSYSSSLLSHFNKMTQVQQLVQKRQCFLTKADEASLLLELRKRPTMNQITLKNHDFQFNRSTSSDVNSSDKPSSGRMYTAASYSVKTTEKALRTKSISVVTSSYFLPTLRILLSYKNLSSIMSWMPDGKSWKIHDQYAFVEEILHIFFEYLDSYNEFIQLLSLCGFKTLCDPSLNLFFCESFVRNDVKKSACDSGIKRSRSLAQSGLVKPVPEYKRRRPLFY</sequence>